<protein>
    <submittedName>
        <fullName evidence="3">Sugar-specific transcriptional regulator TrmB</fullName>
    </submittedName>
</protein>
<gene>
    <name evidence="3" type="ORF">HNR50_004141</name>
</gene>
<dbReference type="Pfam" id="PF11495">
    <property type="entry name" value="Regulator_TrmB"/>
    <property type="match status" value="1"/>
</dbReference>
<dbReference type="InterPro" id="IPR021586">
    <property type="entry name" value="Tscrpt_reg_TrmB_C"/>
</dbReference>
<dbReference type="InterPro" id="IPR051797">
    <property type="entry name" value="TrmB-like"/>
</dbReference>
<organism evidence="3 4">
    <name type="scientific">Spirochaeta isovalerica</name>
    <dbReference type="NCBI Taxonomy" id="150"/>
    <lineage>
        <taxon>Bacteria</taxon>
        <taxon>Pseudomonadati</taxon>
        <taxon>Spirochaetota</taxon>
        <taxon>Spirochaetia</taxon>
        <taxon>Spirochaetales</taxon>
        <taxon>Spirochaetaceae</taxon>
        <taxon>Spirochaeta</taxon>
    </lineage>
</organism>
<dbReference type="SUPFAM" id="SSF46785">
    <property type="entry name" value="Winged helix' DNA-binding domain"/>
    <property type="match status" value="1"/>
</dbReference>
<keyword evidence="4" id="KW-1185">Reference proteome</keyword>
<dbReference type="CDD" id="cd09124">
    <property type="entry name" value="PLDc_like_TrmB_middle"/>
    <property type="match status" value="1"/>
</dbReference>
<sequence>MSDKTLETILSNLKDLGFTEYEGKVYMALINDHPLSAYNVSKNSGVPHSRVYDITRRLIKKGYVTSKGTNPELFSPISPEELISRLRRDNSKLTSELKQQLDSIKFTADFDPVWNLSGRTEALEMAEQLIGEAETNIFVGLWDHELEYLDKAFKKAEKRGVKIHILLYGEGKPDFADVYYHSTENLEDINEVGRSLDLVIDSSVCITGSLGGVVPCQAVWTRNKGLIKSIEGFIIHDFYIAEVSDYLGDKVDEIFGKNFEKLRKKYGH</sequence>
<dbReference type="AlphaFoldDB" id="A0A841RJH2"/>
<evidence type="ECO:0000313" key="4">
    <source>
        <dbReference type="Proteomes" id="UP000587760"/>
    </source>
</evidence>
<dbReference type="RefSeq" id="WP_184748680.1">
    <property type="nucleotide sequence ID" value="NZ_JACHGJ010000012.1"/>
</dbReference>
<evidence type="ECO:0000313" key="3">
    <source>
        <dbReference type="EMBL" id="MBB6482442.1"/>
    </source>
</evidence>
<dbReference type="InterPro" id="IPR036390">
    <property type="entry name" value="WH_DNA-bd_sf"/>
</dbReference>
<dbReference type="SUPFAM" id="SSF56024">
    <property type="entry name" value="Phospholipase D/nuclease"/>
    <property type="match status" value="1"/>
</dbReference>
<feature type="domain" description="Transcription regulator TrmB N-terminal" evidence="1">
    <location>
        <begin position="13"/>
        <end position="80"/>
    </location>
</feature>
<accession>A0A841RJH2</accession>
<dbReference type="InterPro" id="IPR002831">
    <property type="entry name" value="Tscrpt_reg_TrmB_N"/>
</dbReference>
<name>A0A841RJH2_9SPIO</name>
<dbReference type="PANTHER" id="PTHR34293">
    <property type="entry name" value="HTH-TYPE TRANSCRIPTIONAL REGULATOR TRMBL2"/>
    <property type="match status" value="1"/>
</dbReference>
<dbReference type="Gene3D" id="1.10.10.10">
    <property type="entry name" value="Winged helix-like DNA-binding domain superfamily/Winged helix DNA-binding domain"/>
    <property type="match status" value="1"/>
</dbReference>
<dbReference type="Pfam" id="PF01978">
    <property type="entry name" value="TrmB"/>
    <property type="match status" value="1"/>
</dbReference>
<feature type="domain" description="Transcription regulator TrmB C-terminal" evidence="2">
    <location>
        <begin position="113"/>
        <end position="179"/>
    </location>
</feature>
<evidence type="ECO:0000259" key="2">
    <source>
        <dbReference type="Pfam" id="PF11495"/>
    </source>
</evidence>
<dbReference type="InterPro" id="IPR036388">
    <property type="entry name" value="WH-like_DNA-bd_sf"/>
</dbReference>
<evidence type="ECO:0000259" key="1">
    <source>
        <dbReference type="Pfam" id="PF01978"/>
    </source>
</evidence>
<dbReference type="EMBL" id="JACHGJ010000012">
    <property type="protein sequence ID" value="MBB6482442.1"/>
    <property type="molecule type" value="Genomic_DNA"/>
</dbReference>
<dbReference type="PANTHER" id="PTHR34293:SF1">
    <property type="entry name" value="HTH-TYPE TRANSCRIPTIONAL REGULATOR TRMBL2"/>
    <property type="match status" value="1"/>
</dbReference>
<proteinExistence type="predicted"/>
<dbReference type="Proteomes" id="UP000587760">
    <property type="component" value="Unassembled WGS sequence"/>
</dbReference>
<reference evidence="3 4" key="1">
    <citation type="submission" date="2020-08" db="EMBL/GenBank/DDBJ databases">
        <title>Genomic Encyclopedia of Type Strains, Phase IV (KMG-IV): sequencing the most valuable type-strain genomes for metagenomic binning, comparative biology and taxonomic classification.</title>
        <authorList>
            <person name="Goeker M."/>
        </authorList>
    </citation>
    <scope>NUCLEOTIDE SEQUENCE [LARGE SCALE GENOMIC DNA]</scope>
    <source>
        <strain evidence="3 4">DSM 2461</strain>
    </source>
</reference>
<comment type="caution">
    <text evidence="3">The sequence shown here is derived from an EMBL/GenBank/DDBJ whole genome shotgun (WGS) entry which is preliminary data.</text>
</comment>